<evidence type="ECO:0008006" key="4">
    <source>
        <dbReference type="Google" id="ProtNLM"/>
    </source>
</evidence>
<evidence type="ECO:0000313" key="3">
    <source>
        <dbReference type="Proteomes" id="UP000194632"/>
    </source>
</evidence>
<feature type="transmembrane region" description="Helical" evidence="1">
    <location>
        <begin position="12"/>
        <end position="34"/>
    </location>
</feature>
<dbReference type="OrthoDB" id="9905902at2"/>
<comment type="caution">
    <text evidence="2">The sequence shown here is derived from an EMBL/GenBank/DDBJ whole genome shotgun (WGS) entry which is preliminary data.</text>
</comment>
<keyword evidence="3" id="KW-1185">Reference proteome</keyword>
<organism evidence="2 3">
    <name type="scientific">Gordonia lacunae</name>
    <dbReference type="NCBI Taxonomy" id="417102"/>
    <lineage>
        <taxon>Bacteria</taxon>
        <taxon>Bacillati</taxon>
        <taxon>Actinomycetota</taxon>
        <taxon>Actinomycetes</taxon>
        <taxon>Mycobacteriales</taxon>
        <taxon>Gordoniaceae</taxon>
        <taxon>Gordonia</taxon>
    </lineage>
</organism>
<feature type="transmembrane region" description="Helical" evidence="1">
    <location>
        <begin position="174"/>
        <end position="196"/>
    </location>
</feature>
<proteinExistence type="predicted"/>
<keyword evidence="1" id="KW-1133">Transmembrane helix</keyword>
<gene>
    <name evidence="2" type="ORF">CA982_15210</name>
</gene>
<name>A0A243Q8F3_9ACTN</name>
<dbReference type="Proteomes" id="UP000194632">
    <property type="component" value="Unassembled WGS sequence"/>
</dbReference>
<dbReference type="STRING" id="417102.CA982_15210"/>
<reference evidence="2 3" key="1">
    <citation type="submission" date="2017-05" db="EMBL/GenBank/DDBJ databases">
        <title>Biotechnological potential of actinobacteria isolated from South African environments.</title>
        <authorList>
            <person name="Le Roes-Hill M."/>
            <person name="Prins A."/>
            <person name="Durrell K.A."/>
        </authorList>
    </citation>
    <scope>NUCLEOTIDE SEQUENCE [LARGE SCALE GENOMIC DNA]</scope>
    <source>
        <strain evidence="2">BS2</strain>
    </source>
</reference>
<keyword evidence="1" id="KW-0472">Membrane</keyword>
<evidence type="ECO:0000313" key="2">
    <source>
        <dbReference type="EMBL" id="OUC77795.1"/>
    </source>
</evidence>
<keyword evidence="1" id="KW-0812">Transmembrane</keyword>
<accession>A0A243Q8F3</accession>
<protein>
    <recommendedName>
        <fullName evidence="4">Capsular polysaccharide biosynthesis protein</fullName>
    </recommendedName>
</protein>
<dbReference type="RefSeq" id="WP_086536132.1">
    <property type="nucleotide sequence ID" value="NZ_NGFO01000017.1"/>
</dbReference>
<dbReference type="EMBL" id="NGFO01000017">
    <property type="protein sequence ID" value="OUC77795.1"/>
    <property type="molecule type" value="Genomic_DNA"/>
</dbReference>
<dbReference type="AlphaFoldDB" id="A0A243Q8F3"/>
<sequence>MNPVRVTHIRPRVIRVATALGVTACLGLIVGMAVTTFSTQHAMVQATSRVVLTYERDAMQLPQDFDPAPTMLLTRSIESYSSLVTSENFLRRVIDTHQIAMSPAELRRAVSITAPPETTIMDFTVRGDDARTVEAAAMGVGREFTAALAELESPAPIESVVLGPVGADRTFPDALVRTALLASLAGLTALALAVMFTRRLARHPLPQPTPTADVWRTP</sequence>
<evidence type="ECO:0000256" key="1">
    <source>
        <dbReference type="SAM" id="Phobius"/>
    </source>
</evidence>